<dbReference type="PROSITE" id="PS50968">
    <property type="entry name" value="BIOTINYL_LIPOYL"/>
    <property type="match status" value="1"/>
</dbReference>
<dbReference type="Pfam" id="PF00364">
    <property type="entry name" value="Biotin_lipoyl"/>
    <property type="match status" value="1"/>
</dbReference>
<dbReference type="InterPro" id="IPR000089">
    <property type="entry name" value="Biotin_lipoyl"/>
</dbReference>
<reference evidence="7" key="1">
    <citation type="journal article" date="2019" name="Int. J. Syst. Evol. Microbiol.">
        <title>The Global Catalogue of Microorganisms (GCM) 10K type strain sequencing project: providing services to taxonomists for standard genome sequencing and annotation.</title>
        <authorList>
            <consortium name="The Broad Institute Genomics Platform"/>
            <consortium name="The Broad Institute Genome Sequencing Center for Infectious Disease"/>
            <person name="Wu L."/>
            <person name="Ma J."/>
        </authorList>
    </citation>
    <scope>NUCLEOTIDE SEQUENCE [LARGE SCALE GENOMIC DNA]</scope>
    <source>
        <strain evidence="7">JCM 16929</strain>
    </source>
</reference>
<evidence type="ECO:0000256" key="2">
    <source>
        <dbReference type="ARBA" id="ARBA00022679"/>
    </source>
</evidence>
<dbReference type="SUPFAM" id="SSF51230">
    <property type="entry name" value="Single hybrid motif"/>
    <property type="match status" value="1"/>
</dbReference>
<evidence type="ECO:0000313" key="6">
    <source>
        <dbReference type="EMBL" id="GAA3618048.1"/>
    </source>
</evidence>
<accession>A0ABP6ZS11</accession>
<keyword evidence="2" id="KW-0808">Transferase</keyword>
<keyword evidence="4" id="KW-0012">Acyltransferase</keyword>
<dbReference type="PROSITE" id="PS00189">
    <property type="entry name" value="LIPOYL"/>
    <property type="match status" value="1"/>
</dbReference>
<organism evidence="6 7">
    <name type="scientific">Microlunatus ginsengisoli</name>
    <dbReference type="NCBI Taxonomy" id="363863"/>
    <lineage>
        <taxon>Bacteria</taxon>
        <taxon>Bacillati</taxon>
        <taxon>Actinomycetota</taxon>
        <taxon>Actinomycetes</taxon>
        <taxon>Propionibacteriales</taxon>
        <taxon>Propionibacteriaceae</taxon>
        <taxon>Microlunatus</taxon>
    </lineage>
</organism>
<sequence>MRTTLTLPKLAETTDVIVIDEWLVAPGDAVDEGQALANVETDKAIVELPSPSAGTVVELLVPAGEEASTGDDICVIEQ</sequence>
<evidence type="ECO:0000256" key="1">
    <source>
        <dbReference type="ARBA" id="ARBA00001938"/>
    </source>
</evidence>
<dbReference type="RefSeq" id="WP_344804048.1">
    <property type="nucleotide sequence ID" value="NZ_BAABAB010000014.1"/>
</dbReference>
<protein>
    <recommendedName>
        <fullName evidence="5">Lipoyl-binding domain-containing protein</fullName>
    </recommendedName>
</protein>
<feature type="domain" description="Lipoyl-binding" evidence="5">
    <location>
        <begin position="2"/>
        <end position="77"/>
    </location>
</feature>
<keyword evidence="7" id="KW-1185">Reference proteome</keyword>
<dbReference type="Gene3D" id="2.40.50.100">
    <property type="match status" value="1"/>
</dbReference>
<evidence type="ECO:0000259" key="5">
    <source>
        <dbReference type="PROSITE" id="PS50968"/>
    </source>
</evidence>
<evidence type="ECO:0000256" key="3">
    <source>
        <dbReference type="ARBA" id="ARBA00022823"/>
    </source>
</evidence>
<evidence type="ECO:0000313" key="7">
    <source>
        <dbReference type="Proteomes" id="UP001501490"/>
    </source>
</evidence>
<dbReference type="InterPro" id="IPR003016">
    <property type="entry name" value="2-oxoA_DH_lipoyl-BS"/>
</dbReference>
<dbReference type="EMBL" id="BAABAB010000014">
    <property type="protein sequence ID" value="GAA3618048.1"/>
    <property type="molecule type" value="Genomic_DNA"/>
</dbReference>
<dbReference type="InterPro" id="IPR050743">
    <property type="entry name" value="2-oxoacid_DH_E2_comp"/>
</dbReference>
<proteinExistence type="predicted"/>
<comment type="caution">
    <text evidence="6">The sequence shown here is derived from an EMBL/GenBank/DDBJ whole genome shotgun (WGS) entry which is preliminary data.</text>
</comment>
<gene>
    <name evidence="6" type="ORF">GCM10022236_20400</name>
</gene>
<dbReference type="PANTHER" id="PTHR43178:SF5">
    <property type="entry name" value="LIPOAMIDE ACYLTRANSFERASE COMPONENT OF BRANCHED-CHAIN ALPHA-KETO ACID DEHYDROGENASE COMPLEX, MITOCHONDRIAL"/>
    <property type="match status" value="1"/>
</dbReference>
<dbReference type="Proteomes" id="UP001501490">
    <property type="component" value="Unassembled WGS sequence"/>
</dbReference>
<evidence type="ECO:0000256" key="4">
    <source>
        <dbReference type="ARBA" id="ARBA00023315"/>
    </source>
</evidence>
<name>A0ABP6ZS11_9ACTN</name>
<comment type="cofactor">
    <cofactor evidence="1">
        <name>(R)-lipoate</name>
        <dbReference type="ChEBI" id="CHEBI:83088"/>
    </cofactor>
</comment>
<dbReference type="PANTHER" id="PTHR43178">
    <property type="entry name" value="DIHYDROLIPOAMIDE ACETYLTRANSFERASE COMPONENT OF PYRUVATE DEHYDROGENASE COMPLEX"/>
    <property type="match status" value="1"/>
</dbReference>
<keyword evidence="3" id="KW-0450">Lipoyl</keyword>
<dbReference type="InterPro" id="IPR011053">
    <property type="entry name" value="Single_hybrid_motif"/>
</dbReference>
<dbReference type="CDD" id="cd06849">
    <property type="entry name" value="lipoyl_domain"/>
    <property type="match status" value="1"/>
</dbReference>